<dbReference type="PROSITE" id="PS00972">
    <property type="entry name" value="USP_1"/>
    <property type="match status" value="1"/>
</dbReference>
<dbReference type="InterPro" id="IPR001394">
    <property type="entry name" value="Peptidase_C19_UCH"/>
</dbReference>
<evidence type="ECO:0000313" key="16">
    <source>
        <dbReference type="EMBL" id="KAE8716296.1"/>
    </source>
</evidence>
<evidence type="ECO:0000256" key="5">
    <source>
        <dbReference type="ARBA" id="ARBA00022723"/>
    </source>
</evidence>
<evidence type="ECO:0000256" key="4">
    <source>
        <dbReference type="ARBA" id="ARBA00022670"/>
    </source>
</evidence>
<evidence type="ECO:0000259" key="15">
    <source>
        <dbReference type="PROSITE" id="PS50865"/>
    </source>
</evidence>
<dbReference type="GO" id="GO:0016579">
    <property type="term" value="P:protein deubiquitination"/>
    <property type="evidence" value="ECO:0007669"/>
    <property type="project" value="InterPro"/>
</dbReference>
<comment type="caution">
    <text evidence="16">The sequence shown here is derived from an EMBL/GenBank/DDBJ whole genome shotgun (WGS) entry which is preliminary data.</text>
</comment>
<organism evidence="16 17">
    <name type="scientific">Hibiscus syriacus</name>
    <name type="common">Rose of Sharon</name>
    <dbReference type="NCBI Taxonomy" id="106335"/>
    <lineage>
        <taxon>Eukaryota</taxon>
        <taxon>Viridiplantae</taxon>
        <taxon>Streptophyta</taxon>
        <taxon>Embryophyta</taxon>
        <taxon>Tracheophyta</taxon>
        <taxon>Spermatophyta</taxon>
        <taxon>Magnoliopsida</taxon>
        <taxon>eudicotyledons</taxon>
        <taxon>Gunneridae</taxon>
        <taxon>Pentapetalae</taxon>
        <taxon>rosids</taxon>
        <taxon>malvids</taxon>
        <taxon>Malvales</taxon>
        <taxon>Malvaceae</taxon>
        <taxon>Malvoideae</taxon>
        <taxon>Hibiscus</taxon>
    </lineage>
</organism>
<keyword evidence="17" id="KW-1185">Reference proteome</keyword>
<dbReference type="GO" id="GO:0008270">
    <property type="term" value="F:zinc ion binding"/>
    <property type="evidence" value="ECO:0007669"/>
    <property type="project" value="UniProtKB-KW"/>
</dbReference>
<dbReference type="GO" id="GO:0004843">
    <property type="term" value="F:cysteine-type deubiquitinase activity"/>
    <property type="evidence" value="ECO:0007669"/>
    <property type="project" value="UniProtKB-EC"/>
</dbReference>
<dbReference type="Pfam" id="PF00443">
    <property type="entry name" value="UCH"/>
    <property type="match status" value="1"/>
</dbReference>
<dbReference type="PANTHER" id="PTHR24006:SF874">
    <property type="entry name" value="UBIQUITIN CARBOXYL-TERMINAL HYDROLASE 16"/>
    <property type="match status" value="1"/>
</dbReference>
<dbReference type="Gene3D" id="6.10.140.2220">
    <property type="match status" value="1"/>
</dbReference>
<keyword evidence="9" id="KW-0788">Thiol protease</keyword>
<evidence type="ECO:0000313" key="17">
    <source>
        <dbReference type="Proteomes" id="UP000436088"/>
    </source>
</evidence>
<dbReference type="EC" id="3.4.19.12" evidence="3"/>
<comment type="similarity">
    <text evidence="2">Belongs to the peptidase C19 family.</text>
</comment>
<dbReference type="InterPro" id="IPR002893">
    <property type="entry name" value="Znf_MYND"/>
</dbReference>
<dbReference type="PANTHER" id="PTHR24006">
    <property type="entry name" value="UBIQUITIN CARBOXYL-TERMINAL HYDROLASE"/>
    <property type="match status" value="1"/>
</dbReference>
<evidence type="ECO:0000256" key="13">
    <source>
        <dbReference type="SAM" id="Phobius"/>
    </source>
</evidence>
<proteinExistence type="inferred from homology"/>
<evidence type="ECO:0000256" key="8">
    <source>
        <dbReference type="ARBA" id="ARBA00022801"/>
    </source>
</evidence>
<dbReference type="Proteomes" id="UP000436088">
    <property type="component" value="Unassembled WGS sequence"/>
</dbReference>
<evidence type="ECO:0000259" key="14">
    <source>
        <dbReference type="PROSITE" id="PS50235"/>
    </source>
</evidence>
<dbReference type="GO" id="GO:0005634">
    <property type="term" value="C:nucleus"/>
    <property type="evidence" value="ECO:0007669"/>
    <property type="project" value="TreeGrafter"/>
</dbReference>
<evidence type="ECO:0000256" key="11">
    <source>
        <dbReference type="PROSITE-ProRule" id="PRU00134"/>
    </source>
</evidence>
<dbReference type="GO" id="GO:0006508">
    <property type="term" value="P:proteolysis"/>
    <property type="evidence" value="ECO:0007669"/>
    <property type="project" value="UniProtKB-KW"/>
</dbReference>
<accession>A0A6A3BH03</accession>
<evidence type="ECO:0000256" key="6">
    <source>
        <dbReference type="ARBA" id="ARBA00022771"/>
    </source>
</evidence>
<dbReference type="FunFam" id="6.10.140.2220:FF:000006">
    <property type="entry name" value="Ubiquitin carboxyl-terminal hydrolase 15"/>
    <property type="match status" value="1"/>
</dbReference>
<keyword evidence="8 16" id="KW-0378">Hydrolase</keyword>
<dbReference type="OrthoDB" id="420187at2759"/>
<feature type="region of interest" description="Disordered" evidence="12">
    <location>
        <begin position="195"/>
        <end position="222"/>
    </location>
</feature>
<feature type="domain" description="MYND-type" evidence="15">
    <location>
        <begin position="75"/>
        <end position="112"/>
    </location>
</feature>
<dbReference type="EMBL" id="VEPZ02000850">
    <property type="protein sequence ID" value="KAE8716296.1"/>
    <property type="molecule type" value="Genomic_DNA"/>
</dbReference>
<dbReference type="InterPro" id="IPR038765">
    <property type="entry name" value="Papain-like_cys_pep_sf"/>
</dbReference>
<keyword evidence="13" id="KW-0812">Transmembrane</keyword>
<dbReference type="InterPro" id="IPR050164">
    <property type="entry name" value="Peptidase_C19"/>
</dbReference>
<dbReference type="InterPro" id="IPR028889">
    <property type="entry name" value="USP"/>
</dbReference>
<evidence type="ECO:0000256" key="1">
    <source>
        <dbReference type="ARBA" id="ARBA00000707"/>
    </source>
</evidence>
<reference evidence="16" key="1">
    <citation type="submission" date="2019-09" db="EMBL/GenBank/DDBJ databases">
        <title>Draft genome information of white flower Hibiscus syriacus.</title>
        <authorList>
            <person name="Kim Y.-M."/>
        </authorList>
    </citation>
    <scope>NUCLEOTIDE SEQUENCE [LARGE SCALE GENOMIC DNA]</scope>
    <source>
        <strain evidence="16">YM2019G1</strain>
    </source>
</reference>
<keyword evidence="7" id="KW-0833">Ubl conjugation pathway</keyword>
<sequence>MLLVGGLGFSSLVLVVSFFLPLIGFFVRWKWRLSVARQADIQRLLILASEETARAELEATVGYGAVSISWNYHQCAVCYCPTTTRCARCKAVRYCSPKCQIIHWRQGHKEECYPLPIVAHQNHDEGGDDGQKVIEQDQYGDGFENEEKLDAKLTRASTTESALFNSTTELALLNSSSSPAVLHGKDDDARVELHADGEGRNSASESSSASFSGFSSSAASSESSDDVSVCESISSNEPDKLDSIFSADGNLDTCWTSSVVNNLDQTNPSSPKFVRLVDSVDKILKINKLNQTRSDQSGERQCRATSSSGSGGNDMCEGSIMKGSRLSSGFWDSTLESVPSTNVAGNESFNSYHKKGGKGASLDSGSSSHFLFTLSGKAASSHPYSSNVKDAKLDDAPQGANTSGHAKLSGVTFSENVGLDSLNVRSSKSSNSGWAYQVECWSNNILHAAKPKEAISIDVPLVSDLSSSCFEKSSSTAFINGPRNASHALKSSDAYSSNARVHVVSSVKSGKTNDVLANVAKLPQVSSSSNCKNGLKTSVLRVVDQFRGSKLPKLCQLGACNEEFFSYESFVKLYSWNKVELQPRGLINCGNSCYANAVLQCLTFTAPLTAYFLHELHSKTCAKKEWCFMCEFENLILRAKDGRSLLSPIGILFQLQNIGSQLSNGKEEDAHEFLRYAIDAMQSVCLKEAGVVSSSCLEEESTLICLTFGGYLLSKIKCIKCEGKSERHERMMDLTVEIEGDIRTLEEALRRFTRTEILDGENKYQCSRCKSYEKAKMKLTILEAPNALTIALKRFQSGKFGKLNKAIRFPEILNLAPYMSGTSDKSPIYKLYGVVVHLDIMNASFSGHYLCYVKNAQNKWFKIDDSTVTPTELERVPTKGAYILLYARCSPRAPRLLRNKSKAIPSTVNSKNPLKSSSSTHSGLDEFYPSSIHRDAYGSIGSFYSKYNHLQRILEDSSSSDSSSLFSSNSDEGFAVLTAQMIPPVRMT</sequence>
<dbReference type="SUPFAM" id="SSF54001">
    <property type="entry name" value="Cysteine proteinases"/>
    <property type="match status" value="1"/>
</dbReference>
<dbReference type="SUPFAM" id="SSF144232">
    <property type="entry name" value="HIT/MYND zinc finger-like"/>
    <property type="match status" value="1"/>
</dbReference>
<evidence type="ECO:0000256" key="12">
    <source>
        <dbReference type="SAM" id="MobiDB-lite"/>
    </source>
</evidence>
<feature type="domain" description="USP" evidence="14">
    <location>
        <begin position="584"/>
        <end position="889"/>
    </location>
</feature>
<dbReference type="PROSITE" id="PS50235">
    <property type="entry name" value="USP_3"/>
    <property type="match status" value="1"/>
</dbReference>
<dbReference type="InterPro" id="IPR018200">
    <property type="entry name" value="USP_CS"/>
</dbReference>
<keyword evidence="13" id="KW-1133">Transmembrane helix</keyword>
<dbReference type="GO" id="GO:0005829">
    <property type="term" value="C:cytosol"/>
    <property type="evidence" value="ECO:0007669"/>
    <property type="project" value="TreeGrafter"/>
</dbReference>
<feature type="transmembrane region" description="Helical" evidence="13">
    <location>
        <begin position="6"/>
        <end position="27"/>
    </location>
</feature>
<dbReference type="Pfam" id="PF01753">
    <property type="entry name" value="zf-MYND"/>
    <property type="match status" value="1"/>
</dbReference>
<dbReference type="PROSITE" id="PS50865">
    <property type="entry name" value="ZF_MYND_2"/>
    <property type="match status" value="1"/>
</dbReference>
<dbReference type="AlphaFoldDB" id="A0A6A3BH03"/>
<keyword evidence="5" id="KW-0479">Metal-binding</keyword>
<evidence type="ECO:0000256" key="7">
    <source>
        <dbReference type="ARBA" id="ARBA00022786"/>
    </source>
</evidence>
<keyword evidence="6 11" id="KW-0863">Zinc-finger</keyword>
<feature type="region of interest" description="Disordered" evidence="12">
    <location>
        <begin position="291"/>
        <end position="318"/>
    </location>
</feature>
<protein>
    <recommendedName>
        <fullName evidence="3">ubiquitinyl hydrolase 1</fullName>
        <ecNumber evidence="3">3.4.19.12</ecNumber>
    </recommendedName>
</protein>
<evidence type="ECO:0000256" key="2">
    <source>
        <dbReference type="ARBA" id="ARBA00009085"/>
    </source>
</evidence>
<name>A0A6A3BH03_HIBSY</name>
<feature type="compositionally biased region" description="Low complexity" evidence="12">
    <location>
        <begin position="202"/>
        <end position="222"/>
    </location>
</feature>
<gene>
    <name evidence="16" type="ORF">F3Y22_tig00110126pilonHSYRG00003</name>
</gene>
<dbReference type="FunFam" id="3.90.70.10:FF:000026">
    <property type="entry name" value="Ubiquitin carboxyl-terminal hydrolase 15"/>
    <property type="match status" value="1"/>
</dbReference>
<comment type="catalytic activity">
    <reaction evidence="1">
        <text>Thiol-dependent hydrolysis of ester, thioester, amide, peptide and isopeptide bonds formed by the C-terminal Gly of ubiquitin (a 76-residue protein attached to proteins as an intracellular targeting signal).</text>
        <dbReference type="EC" id="3.4.19.12"/>
    </reaction>
</comment>
<keyword evidence="10" id="KW-0862">Zinc</keyword>
<evidence type="ECO:0000256" key="3">
    <source>
        <dbReference type="ARBA" id="ARBA00012759"/>
    </source>
</evidence>
<keyword evidence="13" id="KW-0472">Membrane</keyword>
<keyword evidence="4" id="KW-0645">Protease</keyword>
<dbReference type="Gene3D" id="3.90.70.10">
    <property type="entry name" value="Cysteine proteinases"/>
    <property type="match status" value="1"/>
</dbReference>
<evidence type="ECO:0000256" key="9">
    <source>
        <dbReference type="ARBA" id="ARBA00022807"/>
    </source>
</evidence>
<evidence type="ECO:0000256" key="10">
    <source>
        <dbReference type="ARBA" id="ARBA00022833"/>
    </source>
</evidence>